<organism evidence="1 2">
    <name type="scientific">Algoriphagus faecimaris</name>
    <dbReference type="NCBI Taxonomy" id="686796"/>
    <lineage>
        <taxon>Bacteria</taxon>
        <taxon>Pseudomonadati</taxon>
        <taxon>Bacteroidota</taxon>
        <taxon>Cytophagia</taxon>
        <taxon>Cytophagales</taxon>
        <taxon>Cyclobacteriaceae</taxon>
        <taxon>Algoriphagus</taxon>
    </lineage>
</organism>
<name>A0A1G6Y8D6_9BACT</name>
<proteinExistence type="predicted"/>
<dbReference type="AlphaFoldDB" id="A0A1G6Y8D6"/>
<sequence length="264" mass="30778">MKRIIIILLLISNISIGQTLDRIKVNFDLEVNYQSENVLDKYNSFEYDFSNVWSVTENQNVFGIIGDEHQRISIKLISVFRISNGPFLYNVYGKSKVKDNICEFYGNIIIKEIREVKELHFGVDDEYADKGIKNQGVLIADYEFYESKEQNHSGIFKGTLFSKWYLNSKNEIVYDNIEFISDGYLNNAFVGVWKSYSTGKEKNCNWADYRVPIANRDFDIGAGEFSVSEKYWNKGWLDIALKNKSPNLAIKPSEKAEKQKEWWE</sequence>
<protein>
    <submittedName>
        <fullName evidence="1">Uncharacterized protein</fullName>
    </submittedName>
</protein>
<dbReference type="STRING" id="686796.SAMN04488104_10873"/>
<dbReference type="RefSeq" id="WP_087941491.1">
    <property type="nucleotide sequence ID" value="NZ_FNAC01000087.1"/>
</dbReference>
<keyword evidence="2" id="KW-1185">Reference proteome</keyword>
<dbReference type="EMBL" id="FNAC01000087">
    <property type="protein sequence ID" value="SDD86689.1"/>
    <property type="molecule type" value="Genomic_DNA"/>
</dbReference>
<reference evidence="2" key="1">
    <citation type="submission" date="2016-10" db="EMBL/GenBank/DDBJ databases">
        <authorList>
            <person name="Varghese N."/>
            <person name="Submissions S."/>
        </authorList>
    </citation>
    <scope>NUCLEOTIDE SEQUENCE [LARGE SCALE GENOMIC DNA]</scope>
    <source>
        <strain evidence="2">DSM 23095</strain>
    </source>
</reference>
<accession>A0A1G6Y8D6</accession>
<dbReference type="Proteomes" id="UP000199060">
    <property type="component" value="Unassembled WGS sequence"/>
</dbReference>
<evidence type="ECO:0000313" key="1">
    <source>
        <dbReference type="EMBL" id="SDD86689.1"/>
    </source>
</evidence>
<gene>
    <name evidence="1" type="ORF">SAMN04488104_10873</name>
</gene>
<dbReference type="OrthoDB" id="880022at2"/>
<evidence type="ECO:0000313" key="2">
    <source>
        <dbReference type="Proteomes" id="UP000199060"/>
    </source>
</evidence>